<name>A0AAU9JHP4_9CILI</name>
<evidence type="ECO:0000313" key="5">
    <source>
        <dbReference type="Proteomes" id="UP001162131"/>
    </source>
</evidence>
<keyword evidence="1" id="KW-0472">Membrane</keyword>
<reference evidence="4" key="1">
    <citation type="submission" date="2021-09" db="EMBL/GenBank/DDBJ databases">
        <authorList>
            <consortium name="AG Swart"/>
            <person name="Singh M."/>
            <person name="Singh A."/>
            <person name="Seah K."/>
            <person name="Emmerich C."/>
        </authorList>
    </citation>
    <scope>NUCLEOTIDE SEQUENCE</scope>
    <source>
        <strain evidence="4">ATCC30299</strain>
    </source>
</reference>
<dbReference type="EMBL" id="CAJZBQ010000037">
    <property type="protein sequence ID" value="CAG9325188.1"/>
    <property type="molecule type" value="Genomic_DNA"/>
</dbReference>
<evidence type="ECO:0000259" key="3">
    <source>
        <dbReference type="Pfam" id="PF01757"/>
    </source>
</evidence>
<feature type="transmembrane region" description="Helical" evidence="1">
    <location>
        <begin position="611"/>
        <end position="632"/>
    </location>
</feature>
<keyword evidence="5" id="KW-1185">Reference proteome</keyword>
<evidence type="ECO:0000313" key="4">
    <source>
        <dbReference type="EMBL" id="CAG9325188.1"/>
    </source>
</evidence>
<keyword evidence="1" id="KW-1133">Transmembrane helix</keyword>
<gene>
    <name evidence="4" type="ORF">BSTOLATCC_MIC37934</name>
</gene>
<feature type="transmembrane region" description="Helical" evidence="1">
    <location>
        <begin position="148"/>
        <end position="171"/>
    </location>
</feature>
<protein>
    <recommendedName>
        <fullName evidence="3">Acyltransferase 3 domain-containing protein</fullName>
    </recommendedName>
</protein>
<evidence type="ECO:0000256" key="1">
    <source>
        <dbReference type="SAM" id="Phobius"/>
    </source>
</evidence>
<feature type="transmembrane region" description="Helical" evidence="1">
    <location>
        <begin position="493"/>
        <end position="515"/>
    </location>
</feature>
<feature type="chain" id="PRO_5043504928" description="Acyltransferase 3 domain-containing protein" evidence="2">
    <location>
        <begin position="19"/>
        <end position="668"/>
    </location>
</feature>
<evidence type="ECO:0000256" key="2">
    <source>
        <dbReference type="SAM" id="SignalP"/>
    </source>
</evidence>
<dbReference type="PANTHER" id="PTHR11161">
    <property type="entry name" value="O-ACYLTRANSFERASE"/>
    <property type="match status" value="1"/>
</dbReference>
<dbReference type="Pfam" id="PF01757">
    <property type="entry name" value="Acyl_transf_3"/>
    <property type="match status" value="1"/>
</dbReference>
<proteinExistence type="predicted"/>
<feature type="transmembrane region" description="Helical" evidence="1">
    <location>
        <begin position="312"/>
        <end position="329"/>
    </location>
</feature>
<feature type="transmembrane region" description="Helical" evidence="1">
    <location>
        <begin position="376"/>
        <end position="396"/>
    </location>
</feature>
<dbReference type="Proteomes" id="UP001162131">
    <property type="component" value="Unassembled WGS sequence"/>
</dbReference>
<dbReference type="InterPro" id="IPR052728">
    <property type="entry name" value="O2_lipid_transport_reg"/>
</dbReference>
<comment type="caution">
    <text evidence="4">The sequence shown here is derived from an EMBL/GenBank/DDBJ whole genome shotgun (WGS) entry which is preliminary data.</text>
</comment>
<keyword evidence="2" id="KW-0732">Signal</keyword>
<feature type="transmembrane region" description="Helical" evidence="1">
    <location>
        <begin position="267"/>
        <end position="292"/>
    </location>
</feature>
<sequence>MWQVLMLIFSLAFSQSSLKECEMEWAKVLKGAEGILDPNPSDYTKMFRYSGFMINNLGEYDPCTDISIAKYTVIEIVFPFMVITLCGPKVCTEEDYIQILTNSSFFHQLPSALKSQNSQKILTQYPNTPIVFPKEYIDDNFSDYSAGAILMIIFIAIIAFICLSATILEYYEISKPQSIDKLGSEPQERSLAIKYLLCFSMITNLKKLFISRSQERLGKKDTLELLNSVRVLSIGWVILGHTCLLLWTEAVISNGDHFIDILKSSDMIIPASGEVSVDTFFWLAGLLVAYLLIAEINSPKKANWIMIYVHRYLRLTPLYLFVILFYWSLQKHIGNGPLWYRGNSINDPCKKYWWTDILYVNNFVPNWKSSTCLGQAWYLANDMQFFIITPPILWLYHKYHRSFGWVSVILMNILSILSSGLIANHFNLNAVPIAAESGQNGYWYYYVKPYCRIGPYGLGIISGLILYSYRKFQDKQITYDSTAIWVAKKFENIYFRYIAGFIGLALININIFVLYDTFKHPGKGLTYPHWTDSENVAFIAFNKVTFGLGITLVLLPALLGHFNWITWVLSWDIWTPLARMTYCVYLIHYNILDIIYRSQKVATILSEFTWIRDAIFFFVISYIIAIPFVLMIEMPALAIEKLAFSSIRAKPSEDQQNKSIILQPLTKG</sequence>
<feature type="transmembrane region" description="Helical" evidence="1">
    <location>
        <begin position="403"/>
        <end position="423"/>
    </location>
</feature>
<dbReference type="AlphaFoldDB" id="A0AAU9JHP4"/>
<feature type="domain" description="Acyltransferase 3" evidence="3">
    <location>
        <begin position="226"/>
        <end position="628"/>
    </location>
</feature>
<dbReference type="GO" id="GO:0016747">
    <property type="term" value="F:acyltransferase activity, transferring groups other than amino-acyl groups"/>
    <property type="evidence" value="ECO:0007669"/>
    <property type="project" value="InterPro"/>
</dbReference>
<feature type="transmembrane region" description="Helical" evidence="1">
    <location>
        <begin position="229"/>
        <end position="247"/>
    </location>
</feature>
<organism evidence="4 5">
    <name type="scientific">Blepharisma stoltei</name>
    <dbReference type="NCBI Taxonomy" id="1481888"/>
    <lineage>
        <taxon>Eukaryota</taxon>
        <taxon>Sar</taxon>
        <taxon>Alveolata</taxon>
        <taxon>Ciliophora</taxon>
        <taxon>Postciliodesmatophora</taxon>
        <taxon>Heterotrichea</taxon>
        <taxon>Heterotrichida</taxon>
        <taxon>Blepharismidae</taxon>
        <taxon>Blepharisma</taxon>
    </lineage>
</organism>
<feature type="signal peptide" evidence="2">
    <location>
        <begin position="1"/>
        <end position="18"/>
    </location>
</feature>
<dbReference type="InterPro" id="IPR002656">
    <property type="entry name" value="Acyl_transf_3_dom"/>
</dbReference>
<keyword evidence="1" id="KW-0812">Transmembrane</keyword>
<dbReference type="PANTHER" id="PTHR11161:SF0">
    <property type="entry name" value="O-ACYLTRANSFERASE LIKE PROTEIN"/>
    <property type="match status" value="1"/>
</dbReference>
<accession>A0AAU9JHP4</accession>
<feature type="transmembrane region" description="Helical" evidence="1">
    <location>
        <begin position="453"/>
        <end position="472"/>
    </location>
</feature>